<feature type="transmembrane region" description="Helical" evidence="1">
    <location>
        <begin position="5"/>
        <end position="24"/>
    </location>
</feature>
<dbReference type="Proteomes" id="UP000325105">
    <property type="component" value="Unassembled WGS sequence"/>
</dbReference>
<gene>
    <name evidence="2" type="ORF">BC792_10778</name>
</gene>
<dbReference type="SUPFAM" id="SSF50998">
    <property type="entry name" value="Quinoprotein alcohol dehydrogenase-like"/>
    <property type="match status" value="1"/>
</dbReference>
<dbReference type="AlphaFoldDB" id="A0A5S5DNB4"/>
<dbReference type="InterPro" id="IPR015943">
    <property type="entry name" value="WD40/YVTN_repeat-like_dom_sf"/>
</dbReference>
<dbReference type="Gene3D" id="2.130.10.10">
    <property type="entry name" value="YVTN repeat-like/Quinoprotein amine dehydrogenase"/>
    <property type="match status" value="1"/>
</dbReference>
<proteinExistence type="predicted"/>
<dbReference type="EMBL" id="VNHX01000007">
    <property type="protein sequence ID" value="TYP96179.1"/>
    <property type="molecule type" value="Genomic_DNA"/>
</dbReference>
<evidence type="ECO:0000256" key="1">
    <source>
        <dbReference type="SAM" id="Phobius"/>
    </source>
</evidence>
<organism evidence="2 3">
    <name type="scientific">Sphingobacterium allocomposti</name>
    <dbReference type="NCBI Taxonomy" id="415956"/>
    <lineage>
        <taxon>Bacteria</taxon>
        <taxon>Pseudomonadati</taxon>
        <taxon>Bacteroidota</taxon>
        <taxon>Sphingobacteriia</taxon>
        <taxon>Sphingobacteriales</taxon>
        <taxon>Sphingobacteriaceae</taxon>
        <taxon>Sphingobacterium</taxon>
    </lineage>
</organism>
<keyword evidence="3" id="KW-1185">Reference proteome</keyword>
<sequence length="873" mass="98368">MRNTIITTILLFIAVIGASIYYFANLDGDKKKTLRPMTFLPKETFLIATLNNDATSDNIFKDFEIFDALVGSEAIQRWTSLKAKILRNASLQPYVDGVEMYISFHPEKEQITPLFTIPTLTPVEKADLPAIVDELRKTYQVTQKDTLGSRFFSFSGEEAADVFHVLYHEGIFFASYSAPLLHQILDDNAAKLEKAHIDYFIDNNNRNSPMSVYFIHDQIPQIAKQVLRRKSGDTLGLFEQLGGKSAWNLNFKNDALILSGESETSGKKDNYLEIYGHQAKTTQSLYNVFPESTASYLSFAISDTARFRQDLTALFTARQELDQLQQQFSQIKRDKGVSFETDLRPAFGREFAVVEQSNQTTLAFVVLADTAAWRQAAAPIVSEVADSIYRFNHANIPYALFGDPLKAFSRPYFIRLKNILVLANHQSLLHTYQQDWRRSDLLINTLGFKNFERIQGNEANITYFLRTRTAAGTVSNLLKPAYAKNFQDKDNFGYQDFYSWSVQISGNSGTFLSSIYGIYKSKSALGATPAWTYAFENRPITAPAVFEHSDTSQFILIQEQDHTVHAIHPTGKKLWSAVFHGRIVGQTQQLADRSLVSVTDRNQLYRFDPFGNSLPGFSLHMPYEPSYSPTIAQVGREQLIFVPAGRRIAVYTLEGKKVTDWDHVELDGRILFDIKVKNDRVFVGTDRGHFYQFGADGELQKEVVIEGSHFKNPIGLADNTQKQTAIYAVDTAGNLLSIDFEHTPAKSSLGASAPEAIVAFSPQGNEDARSIVAIDQKQLLLRDIQDSATHHEYTFTQIIEDRPQLFAANGGGRLLGIAVRGSSLIYLFDEQGELLDGFPVEALPGFYYGKIDYNSAPYLLCIRRDKKLYAFKN</sequence>
<evidence type="ECO:0000313" key="3">
    <source>
        <dbReference type="Proteomes" id="UP000325105"/>
    </source>
</evidence>
<keyword evidence="1" id="KW-1133">Transmembrane helix</keyword>
<evidence type="ECO:0008006" key="4">
    <source>
        <dbReference type="Google" id="ProtNLM"/>
    </source>
</evidence>
<dbReference type="InterPro" id="IPR011047">
    <property type="entry name" value="Quinoprotein_ADH-like_sf"/>
</dbReference>
<name>A0A5S5DNB4_9SPHI</name>
<protein>
    <recommendedName>
        <fullName evidence="4">Outer membrane protein assembly factor BamB</fullName>
    </recommendedName>
</protein>
<evidence type="ECO:0000313" key="2">
    <source>
        <dbReference type="EMBL" id="TYP96179.1"/>
    </source>
</evidence>
<dbReference type="RefSeq" id="WP_148908302.1">
    <property type="nucleotide sequence ID" value="NZ_VNHX01000007.1"/>
</dbReference>
<reference evidence="2 3" key="1">
    <citation type="submission" date="2019-07" db="EMBL/GenBank/DDBJ databases">
        <title>Genomic Encyclopedia of Archaeal and Bacterial Type Strains, Phase II (KMG-II): from individual species to whole genera.</title>
        <authorList>
            <person name="Goeker M."/>
        </authorList>
    </citation>
    <scope>NUCLEOTIDE SEQUENCE [LARGE SCALE GENOMIC DNA]</scope>
    <source>
        <strain evidence="2 3">DSM 18850</strain>
    </source>
</reference>
<comment type="caution">
    <text evidence="2">The sequence shown here is derived from an EMBL/GenBank/DDBJ whole genome shotgun (WGS) entry which is preliminary data.</text>
</comment>
<accession>A0A5S5DNB4</accession>
<dbReference type="OrthoDB" id="1093345at2"/>
<keyword evidence="1" id="KW-0472">Membrane</keyword>
<keyword evidence="1" id="KW-0812">Transmembrane</keyword>